<name>A0A1M6B1D6_9FIRM</name>
<protein>
    <recommendedName>
        <fullName evidence="2">histidine kinase</fullName>
        <ecNumber evidence="2">2.7.13.3</ecNumber>
    </recommendedName>
</protein>
<dbReference type="EMBL" id="FQZM01000004">
    <property type="protein sequence ID" value="SHI42525.1"/>
    <property type="molecule type" value="Genomic_DNA"/>
</dbReference>
<evidence type="ECO:0000313" key="9">
    <source>
        <dbReference type="Proteomes" id="UP000184529"/>
    </source>
</evidence>
<dbReference type="InterPro" id="IPR005467">
    <property type="entry name" value="His_kinase_dom"/>
</dbReference>
<dbReference type="Pfam" id="PF02518">
    <property type="entry name" value="HATPase_c"/>
    <property type="match status" value="1"/>
</dbReference>
<dbReference type="Gene3D" id="3.30.565.10">
    <property type="entry name" value="Histidine kinase-like ATPase, C-terminal domain"/>
    <property type="match status" value="1"/>
</dbReference>
<dbReference type="Proteomes" id="UP000184529">
    <property type="component" value="Unassembled WGS sequence"/>
</dbReference>
<dbReference type="EC" id="2.7.13.3" evidence="2"/>
<dbReference type="STRING" id="1121432.SAMN02745219_00273"/>
<keyword evidence="6" id="KW-0472">Membrane</keyword>
<keyword evidence="3" id="KW-0418">Kinase</keyword>
<dbReference type="PROSITE" id="PS50109">
    <property type="entry name" value="HIS_KIN"/>
    <property type="match status" value="1"/>
</dbReference>
<evidence type="ECO:0000259" key="7">
    <source>
        <dbReference type="PROSITE" id="PS50109"/>
    </source>
</evidence>
<dbReference type="InterPro" id="IPR036890">
    <property type="entry name" value="HATPase_C_sf"/>
</dbReference>
<feature type="transmembrane region" description="Helical" evidence="6">
    <location>
        <begin position="38"/>
        <end position="59"/>
    </location>
</feature>
<dbReference type="Pfam" id="PF14689">
    <property type="entry name" value="SPOB_a"/>
    <property type="match status" value="1"/>
</dbReference>
<dbReference type="InterPro" id="IPR004358">
    <property type="entry name" value="Sig_transdc_His_kin-like_C"/>
</dbReference>
<dbReference type="AlphaFoldDB" id="A0A1M6B1D6"/>
<dbReference type="PANTHER" id="PTHR40448:SF1">
    <property type="entry name" value="TWO-COMPONENT SENSOR HISTIDINE KINASE"/>
    <property type="match status" value="1"/>
</dbReference>
<dbReference type="GO" id="GO:0004673">
    <property type="term" value="F:protein histidine kinase activity"/>
    <property type="evidence" value="ECO:0007669"/>
    <property type="project" value="UniProtKB-EC"/>
</dbReference>
<keyword evidence="4" id="KW-0902">Two-component regulatory system</keyword>
<dbReference type="GO" id="GO:0042802">
    <property type="term" value="F:identical protein binding"/>
    <property type="evidence" value="ECO:0007669"/>
    <property type="project" value="TreeGrafter"/>
</dbReference>
<evidence type="ECO:0000256" key="6">
    <source>
        <dbReference type="SAM" id="Phobius"/>
    </source>
</evidence>
<reference evidence="9" key="1">
    <citation type="submission" date="2016-11" db="EMBL/GenBank/DDBJ databases">
        <authorList>
            <person name="Varghese N."/>
            <person name="Submissions S."/>
        </authorList>
    </citation>
    <scope>NUCLEOTIDE SEQUENCE [LARGE SCALE GENOMIC DNA]</scope>
    <source>
        <strain evidence="9">DSM 16057</strain>
    </source>
</reference>
<dbReference type="Gene3D" id="1.10.287.130">
    <property type="match status" value="1"/>
</dbReference>
<comment type="catalytic activity">
    <reaction evidence="1">
        <text>ATP + protein L-histidine = ADP + protein N-phospho-L-histidine.</text>
        <dbReference type="EC" id="2.7.13.3"/>
    </reaction>
</comment>
<evidence type="ECO:0000256" key="3">
    <source>
        <dbReference type="ARBA" id="ARBA00022777"/>
    </source>
</evidence>
<evidence type="ECO:0000256" key="1">
    <source>
        <dbReference type="ARBA" id="ARBA00000085"/>
    </source>
</evidence>
<dbReference type="SMART" id="SM00387">
    <property type="entry name" value="HATPase_c"/>
    <property type="match status" value="1"/>
</dbReference>
<evidence type="ECO:0000313" key="8">
    <source>
        <dbReference type="EMBL" id="SHI42525.1"/>
    </source>
</evidence>
<organism evidence="8 9">
    <name type="scientific">Desulfofundulus thermosubterraneus DSM 16057</name>
    <dbReference type="NCBI Taxonomy" id="1121432"/>
    <lineage>
        <taxon>Bacteria</taxon>
        <taxon>Bacillati</taxon>
        <taxon>Bacillota</taxon>
        <taxon>Clostridia</taxon>
        <taxon>Eubacteriales</taxon>
        <taxon>Peptococcaceae</taxon>
        <taxon>Desulfofundulus</taxon>
    </lineage>
</organism>
<evidence type="ECO:0000256" key="4">
    <source>
        <dbReference type="ARBA" id="ARBA00023012"/>
    </source>
</evidence>
<dbReference type="PANTHER" id="PTHR40448">
    <property type="entry name" value="TWO-COMPONENT SENSOR HISTIDINE KINASE"/>
    <property type="match status" value="1"/>
</dbReference>
<dbReference type="OrthoDB" id="1677679at2"/>
<proteinExistence type="predicted"/>
<dbReference type="PRINTS" id="PR00344">
    <property type="entry name" value="BCTRLSENSOR"/>
</dbReference>
<feature type="domain" description="Histidine kinase" evidence="7">
    <location>
        <begin position="91"/>
        <end position="278"/>
    </location>
</feature>
<sequence>MSALSFPNYLMAVLSLGQALLITVFTQYLVYFKTSIPLSWIVLVDIVVFGNTILGFILLRKSLVVEEQDNLIRQQARHIQDLEEMIRNIRAQRHDFISHLQAVYGMLQMGKLESAREYLAEVTGDIRILTQTLKLKSPEVAALVQQKAALAANRNISFGLVIETDLSKLTVRPHNLNRILGNLLDNAMEAVMFLATKDRYVRLEIREDEQSYILSVGNSGPGIREDLREKIFEPGFSTKGENRGLGLAIVREIVQQHGGKIRVSSPPTIFTVTLPKAGAEQ</sequence>
<feature type="coiled-coil region" evidence="5">
    <location>
        <begin position="65"/>
        <end position="92"/>
    </location>
</feature>
<dbReference type="SUPFAM" id="SSF55874">
    <property type="entry name" value="ATPase domain of HSP90 chaperone/DNA topoisomerase II/histidine kinase"/>
    <property type="match status" value="1"/>
</dbReference>
<keyword evidence="5" id="KW-0175">Coiled coil</keyword>
<dbReference type="InterPro" id="IPR039506">
    <property type="entry name" value="SPOB_a"/>
</dbReference>
<keyword evidence="6" id="KW-0812">Transmembrane</keyword>
<feature type="transmembrane region" description="Helical" evidence="6">
    <location>
        <begin position="12"/>
        <end position="32"/>
    </location>
</feature>
<dbReference type="InterPro" id="IPR003594">
    <property type="entry name" value="HATPase_dom"/>
</dbReference>
<gene>
    <name evidence="8" type="ORF">SAMN02745219_00273</name>
</gene>
<dbReference type="GO" id="GO:0000160">
    <property type="term" value="P:phosphorelay signal transduction system"/>
    <property type="evidence" value="ECO:0007669"/>
    <property type="project" value="UniProtKB-KW"/>
</dbReference>
<evidence type="ECO:0000256" key="2">
    <source>
        <dbReference type="ARBA" id="ARBA00012438"/>
    </source>
</evidence>
<accession>A0A1M6B1D6</accession>
<evidence type="ECO:0000256" key="5">
    <source>
        <dbReference type="SAM" id="Coils"/>
    </source>
</evidence>
<keyword evidence="3" id="KW-0808">Transferase</keyword>
<keyword evidence="6" id="KW-1133">Transmembrane helix</keyword>
<keyword evidence="9" id="KW-1185">Reference proteome</keyword>